<dbReference type="Proteomes" id="UP000054007">
    <property type="component" value="Unassembled WGS sequence"/>
</dbReference>
<keyword evidence="2" id="KW-0812">Transmembrane</keyword>
<gene>
    <name evidence="4" type="ORF">CYLTODRAFT_439363</name>
</gene>
<feature type="transmembrane region" description="Helical" evidence="2">
    <location>
        <begin position="52"/>
        <end position="76"/>
    </location>
</feature>
<feature type="transmembrane region" description="Helical" evidence="2">
    <location>
        <begin position="201"/>
        <end position="224"/>
    </location>
</feature>
<feature type="transmembrane region" description="Helical" evidence="2">
    <location>
        <begin position="20"/>
        <end position="40"/>
    </location>
</feature>
<feature type="transmembrane region" description="Helical" evidence="2">
    <location>
        <begin position="119"/>
        <end position="144"/>
    </location>
</feature>
<reference evidence="4 5" key="1">
    <citation type="journal article" date="2015" name="Fungal Genet. Biol.">
        <title>Evolution of novel wood decay mechanisms in Agaricales revealed by the genome sequences of Fistulina hepatica and Cylindrobasidium torrendii.</title>
        <authorList>
            <person name="Floudas D."/>
            <person name="Held B.W."/>
            <person name="Riley R."/>
            <person name="Nagy L.G."/>
            <person name="Koehler G."/>
            <person name="Ransdell A.S."/>
            <person name="Younus H."/>
            <person name="Chow J."/>
            <person name="Chiniquy J."/>
            <person name="Lipzen A."/>
            <person name="Tritt A."/>
            <person name="Sun H."/>
            <person name="Haridas S."/>
            <person name="LaButti K."/>
            <person name="Ohm R.A."/>
            <person name="Kues U."/>
            <person name="Blanchette R.A."/>
            <person name="Grigoriev I.V."/>
            <person name="Minto R.E."/>
            <person name="Hibbett D.S."/>
        </authorList>
    </citation>
    <scope>NUCLEOTIDE SEQUENCE [LARGE SCALE GENOMIC DNA]</scope>
    <source>
        <strain evidence="4 5">FP15055 ss-10</strain>
    </source>
</reference>
<proteinExistence type="predicted"/>
<name>A0A0D7BUE1_9AGAR</name>
<dbReference type="OrthoDB" id="2989042at2759"/>
<dbReference type="Pfam" id="PF20152">
    <property type="entry name" value="DUF6534"/>
    <property type="match status" value="1"/>
</dbReference>
<feature type="transmembrane region" description="Helical" evidence="2">
    <location>
        <begin position="156"/>
        <end position="180"/>
    </location>
</feature>
<protein>
    <recommendedName>
        <fullName evidence="3">DUF6534 domain-containing protein</fullName>
    </recommendedName>
</protein>
<evidence type="ECO:0000256" key="2">
    <source>
        <dbReference type="SAM" id="Phobius"/>
    </source>
</evidence>
<feature type="region of interest" description="Disordered" evidence="1">
    <location>
        <begin position="307"/>
        <end position="328"/>
    </location>
</feature>
<evidence type="ECO:0000313" key="4">
    <source>
        <dbReference type="EMBL" id="KIY74042.1"/>
    </source>
</evidence>
<dbReference type="InterPro" id="IPR045339">
    <property type="entry name" value="DUF6534"/>
</dbReference>
<organism evidence="4 5">
    <name type="scientific">Cylindrobasidium torrendii FP15055 ss-10</name>
    <dbReference type="NCBI Taxonomy" id="1314674"/>
    <lineage>
        <taxon>Eukaryota</taxon>
        <taxon>Fungi</taxon>
        <taxon>Dikarya</taxon>
        <taxon>Basidiomycota</taxon>
        <taxon>Agaricomycotina</taxon>
        <taxon>Agaricomycetes</taxon>
        <taxon>Agaricomycetidae</taxon>
        <taxon>Agaricales</taxon>
        <taxon>Marasmiineae</taxon>
        <taxon>Physalacriaceae</taxon>
        <taxon>Cylindrobasidium</taxon>
    </lineage>
</organism>
<feature type="domain" description="DUF6534" evidence="3">
    <location>
        <begin position="168"/>
        <end position="249"/>
    </location>
</feature>
<accession>A0A0D7BUE1</accession>
<keyword evidence="5" id="KW-1185">Reference proteome</keyword>
<keyword evidence="2" id="KW-1133">Transmembrane helix</keyword>
<dbReference type="EMBL" id="KN880432">
    <property type="protein sequence ID" value="KIY74042.1"/>
    <property type="molecule type" value="Genomic_DNA"/>
</dbReference>
<feature type="transmembrane region" description="Helical" evidence="2">
    <location>
        <begin position="88"/>
        <end position="110"/>
    </location>
</feature>
<dbReference type="AlphaFoldDB" id="A0A0D7BUE1"/>
<keyword evidence="2" id="KW-0472">Membrane</keyword>
<evidence type="ECO:0000259" key="3">
    <source>
        <dbReference type="Pfam" id="PF20152"/>
    </source>
</evidence>
<evidence type="ECO:0000313" key="5">
    <source>
        <dbReference type="Proteomes" id="UP000054007"/>
    </source>
</evidence>
<sequence>MSDPDVNLPELVVPLAFPLLSSWVNTALYTAQVFLALSYLKYYAGGVKIYKFGTCIALLLDGCCSVILLVDLYTLVVINHGFEAGPRWTLSAMSILGNVTSAIGQAFFVYRYYTMNGKIWFIAFIALLILAYNSLSFITAYVSLTASDFLISGSDGISMAIANTVLCAAADVLIAGALVVKVTRLDTSLFYSETRGILRRLAFFSVACGLTTTLYAAIKIILLFSNLRAFFFMLFLQGRVYSLTTLGNLIVLKALNAHDGGNIHDVHGGTGCSSEGNEINFRADSHSRGNTSDRTQDPTFAVVLGPFSEDLGSDDEAKPDTGARYATV</sequence>
<evidence type="ECO:0000256" key="1">
    <source>
        <dbReference type="SAM" id="MobiDB-lite"/>
    </source>
</evidence>
<dbReference type="STRING" id="1314674.A0A0D7BUE1"/>